<protein>
    <submittedName>
        <fullName evidence="1">Uncharacterized protein</fullName>
    </submittedName>
</protein>
<comment type="caution">
    <text evidence="1">The sequence shown here is derived from an EMBL/GenBank/DDBJ whole genome shotgun (WGS) entry which is preliminary data.</text>
</comment>
<evidence type="ECO:0000313" key="1">
    <source>
        <dbReference type="EMBL" id="KAK9921673.1"/>
    </source>
</evidence>
<dbReference type="EMBL" id="JBEDUW010000006">
    <property type="protein sequence ID" value="KAK9921673.1"/>
    <property type="molecule type" value="Genomic_DNA"/>
</dbReference>
<gene>
    <name evidence="1" type="ORF">M0R45_030175</name>
</gene>
<dbReference type="AlphaFoldDB" id="A0AAW1WDF6"/>
<reference evidence="1 2" key="1">
    <citation type="journal article" date="2023" name="G3 (Bethesda)">
        <title>A chromosome-length genome assembly and annotation of blackberry (Rubus argutus, cv. 'Hillquist').</title>
        <authorList>
            <person name="Bruna T."/>
            <person name="Aryal R."/>
            <person name="Dudchenko O."/>
            <person name="Sargent D.J."/>
            <person name="Mead D."/>
            <person name="Buti M."/>
            <person name="Cavallini A."/>
            <person name="Hytonen T."/>
            <person name="Andres J."/>
            <person name="Pham M."/>
            <person name="Weisz D."/>
            <person name="Mascagni F."/>
            <person name="Usai G."/>
            <person name="Natali L."/>
            <person name="Bassil N."/>
            <person name="Fernandez G.E."/>
            <person name="Lomsadze A."/>
            <person name="Armour M."/>
            <person name="Olukolu B."/>
            <person name="Poorten T."/>
            <person name="Britton C."/>
            <person name="Davik J."/>
            <person name="Ashrafi H."/>
            <person name="Aiden E.L."/>
            <person name="Borodovsky M."/>
            <person name="Worthington M."/>
        </authorList>
    </citation>
    <scope>NUCLEOTIDE SEQUENCE [LARGE SCALE GENOMIC DNA]</scope>
    <source>
        <strain evidence="1">PI 553951</strain>
    </source>
</reference>
<proteinExistence type="predicted"/>
<sequence>MVAAKGNNGGRYEARWNEVARAEELMADEDAWSILDDSWFDDGRGYELRGDGGGEVLRLEALAQNKLNNKWKILLTVAIVALLASYGVPKAEILGPLILRTARGLGTLEPLILRTSRTVGSLAALSVALRKIVETYRQIQDFQEKPYRQMP</sequence>
<keyword evidence="2" id="KW-1185">Reference proteome</keyword>
<accession>A0AAW1WDF6</accession>
<evidence type="ECO:0000313" key="2">
    <source>
        <dbReference type="Proteomes" id="UP001457282"/>
    </source>
</evidence>
<name>A0AAW1WDF6_RUBAR</name>
<dbReference type="Proteomes" id="UP001457282">
    <property type="component" value="Unassembled WGS sequence"/>
</dbReference>
<organism evidence="1 2">
    <name type="scientific">Rubus argutus</name>
    <name type="common">Southern blackberry</name>
    <dbReference type="NCBI Taxonomy" id="59490"/>
    <lineage>
        <taxon>Eukaryota</taxon>
        <taxon>Viridiplantae</taxon>
        <taxon>Streptophyta</taxon>
        <taxon>Embryophyta</taxon>
        <taxon>Tracheophyta</taxon>
        <taxon>Spermatophyta</taxon>
        <taxon>Magnoliopsida</taxon>
        <taxon>eudicotyledons</taxon>
        <taxon>Gunneridae</taxon>
        <taxon>Pentapetalae</taxon>
        <taxon>rosids</taxon>
        <taxon>fabids</taxon>
        <taxon>Rosales</taxon>
        <taxon>Rosaceae</taxon>
        <taxon>Rosoideae</taxon>
        <taxon>Rosoideae incertae sedis</taxon>
        <taxon>Rubus</taxon>
    </lineage>
</organism>